<organism evidence="1 2">
    <name type="scientific">Burkholderia plantarii</name>
    <dbReference type="NCBI Taxonomy" id="41899"/>
    <lineage>
        <taxon>Bacteria</taxon>
        <taxon>Pseudomonadati</taxon>
        <taxon>Pseudomonadota</taxon>
        <taxon>Betaproteobacteria</taxon>
        <taxon>Burkholderiales</taxon>
        <taxon>Burkholderiaceae</taxon>
        <taxon>Burkholderia</taxon>
    </lineage>
</organism>
<dbReference type="AlphaFoldDB" id="A0A0B6S274"/>
<reference evidence="2" key="1">
    <citation type="submission" date="2011-03" db="EMBL/GenBank/DDBJ databases">
        <authorList>
            <person name="Voget S."/>
            <person name="Streit W.R."/>
            <person name="Jaeger K.E."/>
            <person name="Daniel R."/>
        </authorList>
    </citation>
    <scope>NUCLEOTIDE SEQUENCE [LARGE SCALE GENOMIC DNA]</scope>
    <source>
        <strain evidence="2">PG1</strain>
    </source>
</reference>
<proteinExistence type="predicted"/>
<accession>A0A0B6S274</accession>
<dbReference type="EMBL" id="CP002581">
    <property type="protein sequence ID" value="AJK48499.1"/>
    <property type="molecule type" value="Genomic_DNA"/>
</dbReference>
<protein>
    <submittedName>
        <fullName evidence="1">Uncharacterized protein</fullName>
    </submittedName>
</protein>
<sequence length="82" mass="9119">MATYRDIQAFVKERYGVDAQSAWIAHVKELNGLPVKSRRTSIRIKSCPEQWRAAIEEAMRHFGWLHVVAAGAADEAGAARAP</sequence>
<gene>
    <name evidence="1" type="ORF">BGL_2c04080</name>
</gene>
<evidence type="ECO:0000313" key="2">
    <source>
        <dbReference type="Proteomes" id="UP000031838"/>
    </source>
</evidence>
<dbReference type="KEGG" id="bgp:BGL_2c04080"/>
<reference evidence="1 2" key="2">
    <citation type="journal article" date="2016" name="Appl. Microbiol. Biotechnol.">
        <title>Mutations improving production and secretion of extracellular lipase by Burkholderia glumae PG1.</title>
        <authorList>
            <person name="Knapp A."/>
            <person name="Voget S."/>
            <person name="Gao R."/>
            <person name="Zaburannyi N."/>
            <person name="Krysciak D."/>
            <person name="Breuer M."/>
            <person name="Hauer B."/>
            <person name="Streit W.R."/>
            <person name="Muller R."/>
            <person name="Daniel R."/>
            <person name="Jaeger K.E."/>
        </authorList>
    </citation>
    <scope>NUCLEOTIDE SEQUENCE [LARGE SCALE GENOMIC DNA]</scope>
    <source>
        <strain evidence="1 2">PG1</strain>
    </source>
</reference>
<name>A0A0B6S274_BURPL</name>
<evidence type="ECO:0000313" key="1">
    <source>
        <dbReference type="EMBL" id="AJK48499.1"/>
    </source>
</evidence>
<dbReference type="RefSeq" id="WP_042627131.1">
    <property type="nucleotide sequence ID" value="NZ_CP002581.1"/>
</dbReference>
<dbReference type="HOGENOM" id="CLU_142888_2_0_4"/>
<keyword evidence="2" id="KW-1185">Reference proteome</keyword>
<dbReference type="Proteomes" id="UP000031838">
    <property type="component" value="Chromosome 2"/>
</dbReference>